<dbReference type="InterPro" id="IPR000524">
    <property type="entry name" value="Tscrpt_reg_HTH_GntR"/>
</dbReference>
<evidence type="ECO:0000313" key="6">
    <source>
        <dbReference type="Proteomes" id="UP000619260"/>
    </source>
</evidence>
<dbReference type="InterPro" id="IPR011711">
    <property type="entry name" value="GntR_C"/>
</dbReference>
<keyword evidence="3" id="KW-0804">Transcription</keyword>
<keyword evidence="6" id="KW-1185">Reference proteome</keyword>
<dbReference type="EMBL" id="BOPF01000036">
    <property type="protein sequence ID" value="GIJ50433.1"/>
    <property type="molecule type" value="Genomic_DNA"/>
</dbReference>
<dbReference type="InterPro" id="IPR036390">
    <property type="entry name" value="WH_DNA-bd_sf"/>
</dbReference>
<dbReference type="SMART" id="SM00895">
    <property type="entry name" value="FCD"/>
    <property type="match status" value="1"/>
</dbReference>
<dbReference type="PRINTS" id="PR00035">
    <property type="entry name" value="HTHGNTR"/>
</dbReference>
<dbReference type="RefSeq" id="WP_239153612.1">
    <property type="nucleotide sequence ID" value="NZ_BOPF01000036.1"/>
</dbReference>
<dbReference type="PANTHER" id="PTHR43537:SF45">
    <property type="entry name" value="GNTR FAMILY REGULATORY PROTEIN"/>
    <property type="match status" value="1"/>
</dbReference>
<proteinExistence type="predicted"/>
<accession>A0A8J3YU00</accession>
<reference evidence="5" key="1">
    <citation type="submission" date="2021-01" db="EMBL/GenBank/DDBJ databases">
        <title>Whole genome shotgun sequence of Virgisporangium aliadipatigenens NBRC 105644.</title>
        <authorList>
            <person name="Komaki H."/>
            <person name="Tamura T."/>
        </authorList>
    </citation>
    <scope>NUCLEOTIDE SEQUENCE</scope>
    <source>
        <strain evidence="5">NBRC 105644</strain>
    </source>
</reference>
<keyword evidence="2" id="KW-0238">DNA-binding</keyword>
<dbReference type="CDD" id="cd07377">
    <property type="entry name" value="WHTH_GntR"/>
    <property type="match status" value="1"/>
</dbReference>
<evidence type="ECO:0000259" key="4">
    <source>
        <dbReference type="PROSITE" id="PS50949"/>
    </source>
</evidence>
<dbReference type="GO" id="GO:0003700">
    <property type="term" value="F:DNA-binding transcription factor activity"/>
    <property type="evidence" value="ECO:0007669"/>
    <property type="project" value="InterPro"/>
</dbReference>
<keyword evidence="1" id="KW-0805">Transcription regulation</keyword>
<dbReference type="InterPro" id="IPR036388">
    <property type="entry name" value="WH-like_DNA-bd_sf"/>
</dbReference>
<sequence>MTETGEELASASLVELAVSRLSREILSGNSDPGDRLVEEQLTKRFGISRAPVREALRLLAEQGLVEHVPRRGARVATLSDRDVQELYAVRDVLERHAVTAALADPATLDLTGVKAAFEALRGAVERGDRADINDAHRSFHLSIVRIAGNRQLTKVYESVILKIQLYMALNLRREAESERPAVGVHRHERMLEALESGDPEKVLAELTAHEGDRFLRESK</sequence>
<dbReference type="Pfam" id="PF07729">
    <property type="entry name" value="FCD"/>
    <property type="match status" value="1"/>
</dbReference>
<dbReference type="PROSITE" id="PS50949">
    <property type="entry name" value="HTH_GNTR"/>
    <property type="match status" value="1"/>
</dbReference>
<dbReference type="Pfam" id="PF00392">
    <property type="entry name" value="GntR"/>
    <property type="match status" value="1"/>
</dbReference>
<dbReference type="SUPFAM" id="SSF46785">
    <property type="entry name" value="Winged helix' DNA-binding domain"/>
    <property type="match status" value="1"/>
</dbReference>
<name>A0A8J3YU00_9ACTN</name>
<evidence type="ECO:0000256" key="1">
    <source>
        <dbReference type="ARBA" id="ARBA00023015"/>
    </source>
</evidence>
<dbReference type="GO" id="GO:0003677">
    <property type="term" value="F:DNA binding"/>
    <property type="evidence" value="ECO:0007669"/>
    <property type="project" value="UniProtKB-KW"/>
</dbReference>
<dbReference type="PANTHER" id="PTHR43537">
    <property type="entry name" value="TRANSCRIPTIONAL REGULATOR, GNTR FAMILY"/>
    <property type="match status" value="1"/>
</dbReference>
<comment type="caution">
    <text evidence="5">The sequence shown here is derived from an EMBL/GenBank/DDBJ whole genome shotgun (WGS) entry which is preliminary data.</text>
</comment>
<evidence type="ECO:0000313" key="5">
    <source>
        <dbReference type="EMBL" id="GIJ50433.1"/>
    </source>
</evidence>
<organism evidence="5 6">
    <name type="scientific">Virgisporangium aliadipatigenens</name>
    <dbReference type="NCBI Taxonomy" id="741659"/>
    <lineage>
        <taxon>Bacteria</taxon>
        <taxon>Bacillati</taxon>
        <taxon>Actinomycetota</taxon>
        <taxon>Actinomycetes</taxon>
        <taxon>Micromonosporales</taxon>
        <taxon>Micromonosporaceae</taxon>
        <taxon>Virgisporangium</taxon>
    </lineage>
</organism>
<dbReference type="SUPFAM" id="SSF48008">
    <property type="entry name" value="GntR ligand-binding domain-like"/>
    <property type="match status" value="1"/>
</dbReference>
<dbReference type="Proteomes" id="UP000619260">
    <property type="component" value="Unassembled WGS sequence"/>
</dbReference>
<dbReference type="SMART" id="SM00345">
    <property type="entry name" value="HTH_GNTR"/>
    <property type="match status" value="1"/>
</dbReference>
<dbReference type="Gene3D" id="1.20.120.530">
    <property type="entry name" value="GntR ligand-binding domain-like"/>
    <property type="match status" value="1"/>
</dbReference>
<dbReference type="Gene3D" id="1.10.10.10">
    <property type="entry name" value="Winged helix-like DNA-binding domain superfamily/Winged helix DNA-binding domain"/>
    <property type="match status" value="1"/>
</dbReference>
<feature type="domain" description="HTH gntR-type" evidence="4">
    <location>
        <begin position="11"/>
        <end position="78"/>
    </location>
</feature>
<dbReference type="AlphaFoldDB" id="A0A8J3YU00"/>
<gene>
    <name evidence="5" type="ORF">Val02_73190</name>
</gene>
<evidence type="ECO:0000256" key="2">
    <source>
        <dbReference type="ARBA" id="ARBA00023125"/>
    </source>
</evidence>
<evidence type="ECO:0000256" key="3">
    <source>
        <dbReference type="ARBA" id="ARBA00023163"/>
    </source>
</evidence>
<dbReference type="InterPro" id="IPR008920">
    <property type="entry name" value="TF_FadR/GntR_C"/>
</dbReference>
<protein>
    <submittedName>
        <fullName evidence="5">GntR family transcriptional regulator</fullName>
    </submittedName>
</protein>